<gene>
    <name evidence="2" type="ORF">ILUMI_26855</name>
</gene>
<dbReference type="PANTHER" id="PTHR13369:SF0">
    <property type="entry name" value="GLUTATHIONE S-TRANSFERASE C-TERMINAL DOMAIN-CONTAINING PROTEIN"/>
    <property type="match status" value="1"/>
</dbReference>
<dbReference type="SUPFAM" id="SSF53335">
    <property type="entry name" value="S-adenosyl-L-methionine-dependent methyltransferases"/>
    <property type="match status" value="1"/>
</dbReference>
<evidence type="ECO:0000259" key="1">
    <source>
        <dbReference type="Pfam" id="PF13679"/>
    </source>
</evidence>
<comment type="caution">
    <text evidence="2">The sequence shown here is derived from an EMBL/GenBank/DDBJ whole genome shotgun (WGS) entry which is preliminary data.</text>
</comment>
<dbReference type="Proteomes" id="UP000801492">
    <property type="component" value="Unassembled WGS sequence"/>
</dbReference>
<dbReference type="AlphaFoldDB" id="A0A8K0FYS2"/>
<dbReference type="InterPro" id="IPR025714">
    <property type="entry name" value="Methyltranfer_dom"/>
</dbReference>
<dbReference type="InterPro" id="IPR029063">
    <property type="entry name" value="SAM-dependent_MTases_sf"/>
</dbReference>
<protein>
    <recommendedName>
        <fullName evidence="1">Methyltransferase domain-containing protein</fullName>
    </recommendedName>
</protein>
<proteinExistence type="predicted"/>
<reference evidence="2" key="1">
    <citation type="submission" date="2019-08" db="EMBL/GenBank/DDBJ databases">
        <title>The genome of the North American firefly Photinus pyralis.</title>
        <authorList>
            <consortium name="Photinus pyralis genome working group"/>
            <person name="Fallon T.R."/>
            <person name="Sander Lower S.E."/>
            <person name="Weng J.-K."/>
        </authorList>
    </citation>
    <scope>NUCLEOTIDE SEQUENCE</scope>
    <source>
        <strain evidence="2">TRF0915ILg1</strain>
        <tissue evidence="2">Whole body</tissue>
    </source>
</reference>
<feature type="domain" description="Methyltransferase" evidence="1">
    <location>
        <begin position="358"/>
        <end position="480"/>
    </location>
</feature>
<dbReference type="PANTHER" id="PTHR13369">
    <property type="match status" value="1"/>
</dbReference>
<dbReference type="FunFam" id="3.40.50.150:FF:000725">
    <property type="entry name" value="Glutathione S-transferase, C-terminal domain-containing"/>
    <property type="match status" value="1"/>
</dbReference>
<dbReference type="GO" id="GO:0005737">
    <property type="term" value="C:cytoplasm"/>
    <property type="evidence" value="ECO:0007669"/>
    <property type="project" value="TreeGrafter"/>
</dbReference>
<dbReference type="Gene3D" id="3.40.50.150">
    <property type="entry name" value="Vaccinia Virus protein VP39"/>
    <property type="match status" value="1"/>
</dbReference>
<accession>A0A8K0FYS2</accession>
<dbReference type="OrthoDB" id="206598at2759"/>
<organism evidence="2 3">
    <name type="scientific">Ignelater luminosus</name>
    <name type="common">Cucubano</name>
    <name type="synonym">Pyrophorus luminosus</name>
    <dbReference type="NCBI Taxonomy" id="2038154"/>
    <lineage>
        <taxon>Eukaryota</taxon>
        <taxon>Metazoa</taxon>
        <taxon>Ecdysozoa</taxon>
        <taxon>Arthropoda</taxon>
        <taxon>Hexapoda</taxon>
        <taxon>Insecta</taxon>
        <taxon>Pterygota</taxon>
        <taxon>Neoptera</taxon>
        <taxon>Endopterygota</taxon>
        <taxon>Coleoptera</taxon>
        <taxon>Polyphaga</taxon>
        <taxon>Elateriformia</taxon>
        <taxon>Elateroidea</taxon>
        <taxon>Elateridae</taxon>
        <taxon>Agrypninae</taxon>
        <taxon>Pyrophorini</taxon>
        <taxon>Ignelater</taxon>
    </lineage>
</organism>
<dbReference type="Pfam" id="PF13679">
    <property type="entry name" value="Methyltransf_32"/>
    <property type="match status" value="1"/>
</dbReference>
<sequence>MATVYIQSFSKDIPDTLQVTLESLIVLHVLKVCDNNEVNLRIVLQHDNAATEPLFQLATSSISHDIIKYHDVPCIAKYCSWPVAVAGKVVIAGLASVSRQIIKSYNDKDIIALLGFREACLMACNETSIWTKFCEIDMIATVKGMLENVNNYIKSNTIRIPVDLTRFEAHMGQPVRIHNVYKLAREKNKDKLIKSNTPIEQLNLEHRYGEGPFMTLSDLLLFPCFKIVFSMFDETVLAAQLPLSLLWYKNLCNDTKQPKIDFNFSIGFEKPLKDAVVHQEKVVKQSLYTSDPKRYKPQCRIYTRQIDVDKALTIATDLSLVNIKNEKPFGYEIDFSWKDIPLEANPEGGALPNARATRKCQQLQNLAKAAIKISANINHVIVDFCSGSGHLGILVAALLPNSHIILVENKERSLQRALERVAKLNLTNVSLVQSNLDYFVATFDVGMALHACGVATDLVIQTCIKNKAHFICCPCCYGGIHNCHHLTYPRSIMFKDTSLSYKDYLTIGHSADQTHDENNTKTAQGYACMHLIDTDRKLQAEECGYEVHLGKLLPPSCTPKNNLLVGIWNCS</sequence>
<name>A0A8K0FYS2_IGNLU</name>
<evidence type="ECO:0000313" key="2">
    <source>
        <dbReference type="EMBL" id="KAF2879344.1"/>
    </source>
</evidence>
<dbReference type="EMBL" id="VTPC01091188">
    <property type="protein sequence ID" value="KAF2879344.1"/>
    <property type="molecule type" value="Genomic_DNA"/>
</dbReference>
<keyword evidence="3" id="KW-1185">Reference proteome</keyword>
<evidence type="ECO:0000313" key="3">
    <source>
        <dbReference type="Proteomes" id="UP000801492"/>
    </source>
</evidence>